<proteinExistence type="predicted"/>
<accession>A0A067MXR0</accession>
<evidence type="ECO:0000313" key="1">
    <source>
        <dbReference type="EMBL" id="KDQ20374.1"/>
    </source>
</evidence>
<protein>
    <submittedName>
        <fullName evidence="1">Uncharacterized protein</fullName>
    </submittedName>
</protein>
<dbReference type="EMBL" id="KL198017">
    <property type="protein sequence ID" value="KDQ20374.1"/>
    <property type="molecule type" value="Genomic_DNA"/>
</dbReference>
<name>A0A067MXR0_BOTB1</name>
<sequence>MLHLIVSIYPPARAARIVFEKRQVNVEISLASANQAQSFWRSLQASNTRLLLAGIRPGRA</sequence>
<gene>
    <name evidence="1" type="ORF">BOTBODRAFT_305267</name>
</gene>
<evidence type="ECO:0000313" key="2">
    <source>
        <dbReference type="Proteomes" id="UP000027195"/>
    </source>
</evidence>
<dbReference type="InParanoid" id="A0A067MXR0"/>
<organism evidence="1 2">
    <name type="scientific">Botryobasidium botryosum (strain FD-172 SS1)</name>
    <dbReference type="NCBI Taxonomy" id="930990"/>
    <lineage>
        <taxon>Eukaryota</taxon>
        <taxon>Fungi</taxon>
        <taxon>Dikarya</taxon>
        <taxon>Basidiomycota</taxon>
        <taxon>Agaricomycotina</taxon>
        <taxon>Agaricomycetes</taxon>
        <taxon>Cantharellales</taxon>
        <taxon>Botryobasidiaceae</taxon>
        <taxon>Botryobasidium</taxon>
    </lineage>
</organism>
<reference evidence="2" key="1">
    <citation type="journal article" date="2014" name="Proc. Natl. Acad. Sci. U.S.A.">
        <title>Extensive sampling of basidiomycete genomes demonstrates inadequacy of the white-rot/brown-rot paradigm for wood decay fungi.</title>
        <authorList>
            <person name="Riley R."/>
            <person name="Salamov A.A."/>
            <person name="Brown D.W."/>
            <person name="Nagy L.G."/>
            <person name="Floudas D."/>
            <person name="Held B.W."/>
            <person name="Levasseur A."/>
            <person name="Lombard V."/>
            <person name="Morin E."/>
            <person name="Otillar R."/>
            <person name="Lindquist E.A."/>
            <person name="Sun H."/>
            <person name="LaButti K.M."/>
            <person name="Schmutz J."/>
            <person name="Jabbour D."/>
            <person name="Luo H."/>
            <person name="Baker S.E."/>
            <person name="Pisabarro A.G."/>
            <person name="Walton J.D."/>
            <person name="Blanchette R.A."/>
            <person name="Henrissat B."/>
            <person name="Martin F."/>
            <person name="Cullen D."/>
            <person name="Hibbett D.S."/>
            <person name="Grigoriev I.V."/>
        </authorList>
    </citation>
    <scope>NUCLEOTIDE SEQUENCE [LARGE SCALE GENOMIC DNA]</scope>
    <source>
        <strain evidence="2">FD-172 SS1</strain>
    </source>
</reference>
<dbReference type="Proteomes" id="UP000027195">
    <property type="component" value="Unassembled WGS sequence"/>
</dbReference>
<dbReference type="HOGENOM" id="CLU_2941402_0_0_1"/>
<dbReference type="AlphaFoldDB" id="A0A067MXR0"/>
<keyword evidence="2" id="KW-1185">Reference proteome</keyword>